<comment type="catalytic activity">
    <reaction evidence="5">
        <text>pyridoxamine 5'-phosphate + O2 + H2O = pyridoxal 5'-phosphate + H2O2 + NH4(+)</text>
        <dbReference type="Rhea" id="RHEA:15817"/>
        <dbReference type="ChEBI" id="CHEBI:15377"/>
        <dbReference type="ChEBI" id="CHEBI:15379"/>
        <dbReference type="ChEBI" id="CHEBI:16240"/>
        <dbReference type="ChEBI" id="CHEBI:28938"/>
        <dbReference type="ChEBI" id="CHEBI:58451"/>
        <dbReference type="ChEBI" id="CHEBI:597326"/>
        <dbReference type="EC" id="1.4.3.5"/>
    </reaction>
</comment>
<feature type="binding site" evidence="5 6">
    <location>
        <position position="132"/>
    </location>
    <ligand>
        <name>substrate</name>
    </ligand>
</feature>
<keyword evidence="2 5" id="KW-0285">Flavoprotein</keyword>
<feature type="binding site" evidence="5 6">
    <location>
        <position position="67"/>
    </location>
    <ligand>
        <name>substrate</name>
    </ligand>
</feature>
<dbReference type="PIRSF" id="PIRSF000190">
    <property type="entry name" value="Pyd_amn-ph_oxd"/>
    <property type="match status" value="1"/>
</dbReference>
<evidence type="ECO:0000256" key="3">
    <source>
        <dbReference type="ARBA" id="ARBA00022643"/>
    </source>
</evidence>
<feature type="binding site" evidence="5 7">
    <location>
        <position position="196"/>
    </location>
    <ligand>
        <name>FMN</name>
        <dbReference type="ChEBI" id="CHEBI:58210"/>
    </ligand>
</feature>
<feature type="binding site" evidence="5 7">
    <location>
        <begin position="77"/>
        <end position="78"/>
    </location>
    <ligand>
        <name>FMN</name>
        <dbReference type="ChEBI" id="CHEBI:58210"/>
    </ligand>
</feature>
<dbReference type="OrthoDB" id="9780392at2"/>
<dbReference type="AlphaFoldDB" id="F3ZTP6"/>
<protein>
    <recommendedName>
        <fullName evidence="5">Pyridoxine/pyridoxamine 5'-phosphate oxidase</fullName>
        <ecNumber evidence="5">1.4.3.5</ecNumber>
    </recommendedName>
    <alternativeName>
        <fullName evidence="5">PNP/PMP oxidase</fullName>
        <shortName evidence="5">PNPOx</shortName>
    </alternativeName>
    <alternativeName>
        <fullName evidence="5">Pyridoxal 5'-phosphate synthase</fullName>
    </alternativeName>
</protein>
<dbReference type="InterPro" id="IPR000659">
    <property type="entry name" value="Pyridox_Oxase"/>
</dbReference>
<feature type="binding site" evidence="5 6">
    <location>
        <position position="128"/>
    </location>
    <ligand>
        <name>substrate</name>
    </ligand>
</feature>
<feature type="domain" description="Pyridoxamine 5'-phosphate oxidase N-terminal" evidence="8">
    <location>
        <begin position="34"/>
        <end position="148"/>
    </location>
</feature>
<keyword evidence="5" id="KW-0664">Pyridoxine biosynthesis</keyword>
<evidence type="ECO:0000256" key="7">
    <source>
        <dbReference type="PIRSR" id="PIRSR000190-2"/>
    </source>
</evidence>
<feature type="binding site" evidence="5 7">
    <location>
        <begin position="141"/>
        <end position="142"/>
    </location>
    <ligand>
        <name>FMN</name>
        <dbReference type="ChEBI" id="CHEBI:58210"/>
    </ligand>
</feature>
<comment type="pathway">
    <text evidence="5">Cofactor metabolism; pyridoxal 5'-phosphate salvage; pyridoxal 5'-phosphate from pyridoxine 5'-phosphate: step 1/1.</text>
</comment>
<comment type="pathway">
    <text evidence="5">Cofactor metabolism; pyridoxal 5'-phosphate salvage; pyridoxal 5'-phosphate from pyridoxamine 5'-phosphate: step 1/1.</text>
</comment>
<feature type="binding site" evidence="5 7">
    <location>
        <position position="84"/>
    </location>
    <ligand>
        <name>FMN</name>
        <dbReference type="ChEBI" id="CHEBI:58210"/>
    </ligand>
</feature>
<keyword evidence="3 5" id="KW-0288">FMN</keyword>
<evidence type="ECO:0000313" key="11">
    <source>
        <dbReference type="Proteomes" id="UP000018439"/>
    </source>
</evidence>
<sequence>MDLNLRSVRQEYTKKGLSGKNIPDNPFLLFEQWLQEAMEQDVNEPTAMLVGTVSPEGHPATRTVLLKELRNEKFVFYTNYNSRKGRHLQNNPAISLSFVWHELERQVHIEGFAEKIAPEISDEYFHSRPYKSQIGARISPQSQPIPSRFKLMKEFVMESSKWIGRQIERPSNWGGYAVRPTRVEFWQGRPNRLHDRFLYEEQANGNWGVNRLAP</sequence>
<dbReference type="GO" id="GO:0008615">
    <property type="term" value="P:pyridoxine biosynthetic process"/>
    <property type="evidence" value="ECO:0007669"/>
    <property type="project" value="UniProtKB-UniRule"/>
</dbReference>
<dbReference type="PROSITE" id="PS01064">
    <property type="entry name" value="PYRIDOX_OXIDASE"/>
    <property type="match status" value="1"/>
</dbReference>
<dbReference type="InterPro" id="IPR011576">
    <property type="entry name" value="Pyridox_Oxase_N"/>
</dbReference>
<feature type="binding site" evidence="5 7">
    <location>
        <position position="186"/>
    </location>
    <ligand>
        <name>FMN</name>
        <dbReference type="ChEBI" id="CHEBI:58210"/>
    </ligand>
</feature>
<evidence type="ECO:0000256" key="1">
    <source>
        <dbReference type="ARBA" id="ARBA00007301"/>
    </source>
</evidence>
<dbReference type="NCBIfam" id="TIGR00558">
    <property type="entry name" value="pdxH"/>
    <property type="match status" value="1"/>
</dbReference>
<feature type="binding site" evidence="5 7">
    <location>
        <begin position="62"/>
        <end position="67"/>
    </location>
    <ligand>
        <name>FMN</name>
        <dbReference type="ChEBI" id="CHEBI:58210"/>
    </ligand>
</feature>
<comment type="cofactor">
    <cofactor evidence="5 7">
        <name>FMN</name>
        <dbReference type="ChEBI" id="CHEBI:58210"/>
    </cofactor>
    <text evidence="5 7">Binds 1 FMN per subunit.</text>
</comment>
<reference evidence="10 11" key="1">
    <citation type="journal article" date="2011" name="Stand. Genomic Sci.">
        <title>Non-contiguous finished genome sequence of Bacteroides coprosuis type strain (PC139).</title>
        <authorList>
            <person name="Land M."/>
            <person name="Held B."/>
            <person name="Gronow S."/>
            <person name="Abt B."/>
            <person name="Lucas S."/>
            <person name="Del Rio T.G."/>
            <person name="Nolan M."/>
            <person name="Tice H."/>
            <person name="Cheng J.F."/>
            <person name="Pitluck S."/>
            <person name="Liolios K."/>
            <person name="Pagani I."/>
            <person name="Ivanova N."/>
            <person name="Mavromatis K."/>
            <person name="Mikhailova N."/>
            <person name="Pati A."/>
            <person name="Tapia R."/>
            <person name="Han C."/>
            <person name="Goodwin L."/>
            <person name="Chen A."/>
            <person name="Palaniappan K."/>
            <person name="Hauser L."/>
            <person name="Brambilla E.M."/>
            <person name="Rohde M."/>
            <person name="Goker M."/>
            <person name="Detter J.C."/>
            <person name="Woyke T."/>
            <person name="Bristow J."/>
            <person name="Eisen J.A."/>
            <person name="Markowitz V."/>
            <person name="Hugenholtz P."/>
            <person name="Kyrpides N.C."/>
            <person name="Klenk H.P."/>
            <person name="Lapidus A."/>
        </authorList>
    </citation>
    <scope>NUCLEOTIDE SEQUENCE [LARGE SCALE GENOMIC DNA]</scope>
    <source>
        <strain evidence="10 11">DSM 18011</strain>
    </source>
</reference>
<dbReference type="SUPFAM" id="SSF50475">
    <property type="entry name" value="FMN-binding split barrel"/>
    <property type="match status" value="1"/>
</dbReference>
<organism evidence="10 11">
    <name type="scientific">Bacteroides coprosuis DSM 18011</name>
    <dbReference type="NCBI Taxonomy" id="679937"/>
    <lineage>
        <taxon>Bacteria</taxon>
        <taxon>Pseudomonadati</taxon>
        <taxon>Bacteroidota</taxon>
        <taxon>Bacteroidia</taxon>
        <taxon>Bacteroidales</taxon>
        <taxon>Bacteroidaceae</taxon>
        <taxon>Bacteroides</taxon>
    </lineage>
</organism>
<evidence type="ECO:0000259" key="8">
    <source>
        <dbReference type="Pfam" id="PF01243"/>
    </source>
</evidence>
<evidence type="ECO:0000256" key="6">
    <source>
        <dbReference type="PIRSR" id="PIRSR000190-1"/>
    </source>
</evidence>
<dbReference type="HOGENOM" id="CLU_032263_2_2_10"/>
<feature type="binding site" evidence="6">
    <location>
        <begin position="9"/>
        <end position="12"/>
    </location>
    <ligand>
        <name>substrate</name>
    </ligand>
</feature>
<dbReference type="Pfam" id="PF01243">
    <property type="entry name" value="PNPOx_N"/>
    <property type="match status" value="1"/>
</dbReference>
<keyword evidence="11" id="KW-1185">Reference proteome</keyword>
<dbReference type="HAMAP" id="MF_01629">
    <property type="entry name" value="PdxH"/>
    <property type="match status" value="1"/>
</dbReference>
<gene>
    <name evidence="5" type="primary">pdxH</name>
    <name evidence="10" type="ORF">Bcop_1070</name>
</gene>
<dbReference type="UniPathway" id="UPA01068">
    <property type="reaction ID" value="UER00304"/>
</dbReference>
<dbReference type="InterPro" id="IPR019740">
    <property type="entry name" value="Pyridox_Oxase_CS"/>
</dbReference>
<comment type="subunit">
    <text evidence="5">Homodimer.</text>
</comment>
<dbReference type="GO" id="GO:0010181">
    <property type="term" value="F:FMN binding"/>
    <property type="evidence" value="ECO:0007669"/>
    <property type="project" value="UniProtKB-UniRule"/>
</dbReference>
<feature type="binding site" evidence="5 6">
    <location>
        <begin position="192"/>
        <end position="194"/>
    </location>
    <ligand>
        <name>substrate</name>
    </ligand>
</feature>
<dbReference type="Proteomes" id="UP000018439">
    <property type="component" value="Chromosome"/>
</dbReference>
<evidence type="ECO:0000259" key="9">
    <source>
        <dbReference type="Pfam" id="PF10590"/>
    </source>
</evidence>
<comment type="similarity">
    <text evidence="1 5">Belongs to the pyridoxamine 5'-phosphate oxidase family.</text>
</comment>
<dbReference type="InterPro" id="IPR012349">
    <property type="entry name" value="Split_barrel_FMN-bd"/>
</dbReference>
<dbReference type="NCBIfam" id="NF004231">
    <property type="entry name" value="PRK05679.1"/>
    <property type="match status" value="1"/>
</dbReference>
<proteinExistence type="inferred from homology"/>
<evidence type="ECO:0000256" key="4">
    <source>
        <dbReference type="ARBA" id="ARBA00023002"/>
    </source>
</evidence>
<dbReference type="PANTHER" id="PTHR10851:SF0">
    <property type="entry name" value="PYRIDOXINE-5'-PHOSPHATE OXIDASE"/>
    <property type="match status" value="1"/>
</dbReference>
<evidence type="ECO:0000256" key="5">
    <source>
        <dbReference type="HAMAP-Rule" id="MF_01629"/>
    </source>
</evidence>
<keyword evidence="4 5" id="KW-0560">Oxidoreductase</keyword>
<dbReference type="Gene3D" id="2.30.110.10">
    <property type="entry name" value="Electron Transport, Fmn-binding Protein, Chain A"/>
    <property type="match status" value="1"/>
</dbReference>
<dbReference type="InterPro" id="IPR019576">
    <property type="entry name" value="Pyridoxamine_oxidase_dimer_C"/>
</dbReference>
<dbReference type="Pfam" id="PF10590">
    <property type="entry name" value="PNP_phzG_C"/>
    <property type="match status" value="1"/>
</dbReference>
<dbReference type="EC" id="1.4.3.5" evidence="5"/>
<dbReference type="PANTHER" id="PTHR10851">
    <property type="entry name" value="PYRIDOXINE-5-PHOSPHATE OXIDASE"/>
    <property type="match status" value="1"/>
</dbReference>
<feature type="domain" description="Pyridoxine 5'-phosphate oxidase dimerisation C-terminal" evidence="9">
    <location>
        <begin position="173"/>
        <end position="214"/>
    </location>
</feature>
<dbReference type="eggNOG" id="COG0259">
    <property type="taxonomic scope" value="Bacteria"/>
</dbReference>
<dbReference type="GO" id="GO:0004733">
    <property type="term" value="F:pyridoxamine phosphate oxidase activity"/>
    <property type="evidence" value="ECO:0007669"/>
    <property type="project" value="UniProtKB-UniRule"/>
</dbReference>
<feature type="binding site" evidence="5 7">
    <location>
        <position position="106"/>
    </location>
    <ligand>
        <name>FMN</name>
        <dbReference type="ChEBI" id="CHEBI:58210"/>
    </ligand>
</feature>
<dbReference type="STRING" id="679937.Bcop_1070"/>
<comment type="catalytic activity">
    <reaction evidence="5">
        <text>pyridoxine 5'-phosphate + O2 = pyridoxal 5'-phosphate + H2O2</text>
        <dbReference type="Rhea" id="RHEA:15149"/>
        <dbReference type="ChEBI" id="CHEBI:15379"/>
        <dbReference type="ChEBI" id="CHEBI:16240"/>
        <dbReference type="ChEBI" id="CHEBI:58589"/>
        <dbReference type="ChEBI" id="CHEBI:597326"/>
        <dbReference type="EC" id="1.4.3.5"/>
    </reaction>
</comment>
<feature type="binding site" evidence="5 6">
    <location>
        <position position="124"/>
    </location>
    <ligand>
        <name>substrate</name>
    </ligand>
</feature>
<dbReference type="EMBL" id="CM001167">
    <property type="protein sequence ID" value="EGJ71277.1"/>
    <property type="molecule type" value="Genomic_DNA"/>
</dbReference>
<name>F3ZTP6_9BACE</name>
<feature type="binding site" evidence="5 7">
    <location>
        <position position="83"/>
    </location>
    <ligand>
        <name>FMN</name>
        <dbReference type="ChEBI" id="CHEBI:58210"/>
    </ligand>
</feature>
<evidence type="ECO:0000256" key="2">
    <source>
        <dbReference type="ARBA" id="ARBA00022630"/>
    </source>
</evidence>
<accession>F3ZTP6</accession>
<evidence type="ECO:0000313" key="10">
    <source>
        <dbReference type="EMBL" id="EGJ71277.1"/>
    </source>
</evidence>
<comment type="function">
    <text evidence="5">Catalyzes the oxidation of either pyridoxine 5'-phosphate (PNP) or pyridoxamine 5'-phosphate (PMP) into pyridoxal 5'-phosphate (PLP).</text>
</comment>